<dbReference type="InterPro" id="IPR009057">
    <property type="entry name" value="Homeodomain-like_sf"/>
</dbReference>
<evidence type="ECO:0000256" key="1">
    <source>
        <dbReference type="PROSITE-ProRule" id="PRU00108"/>
    </source>
</evidence>
<feature type="domain" description="Homeobox" evidence="4">
    <location>
        <begin position="152"/>
        <end position="205"/>
    </location>
</feature>
<dbReference type="Ensembl" id="ENSORLT00020015636.1">
    <property type="protein sequence ID" value="ENSORLP00020009287.1"/>
    <property type="gene ID" value="ENSORLG00020010189.1"/>
</dbReference>
<keyword evidence="1 2" id="KW-0238">DNA-binding</keyword>
<evidence type="ECO:0000256" key="3">
    <source>
        <dbReference type="SAM" id="MobiDB-lite"/>
    </source>
</evidence>
<organism evidence="5 6">
    <name type="scientific">Oryzias latipes</name>
    <name type="common">Japanese rice fish</name>
    <name type="synonym">Japanese killifish</name>
    <dbReference type="NCBI Taxonomy" id="8090"/>
    <lineage>
        <taxon>Eukaryota</taxon>
        <taxon>Metazoa</taxon>
        <taxon>Chordata</taxon>
        <taxon>Craniata</taxon>
        <taxon>Vertebrata</taxon>
        <taxon>Euteleostomi</taxon>
        <taxon>Actinopterygii</taxon>
        <taxon>Neopterygii</taxon>
        <taxon>Teleostei</taxon>
        <taxon>Neoteleostei</taxon>
        <taxon>Acanthomorphata</taxon>
        <taxon>Ovalentaria</taxon>
        <taxon>Atherinomorphae</taxon>
        <taxon>Beloniformes</taxon>
        <taxon>Adrianichthyidae</taxon>
        <taxon>Oryziinae</taxon>
        <taxon>Oryzias</taxon>
    </lineage>
</organism>
<dbReference type="InterPro" id="IPR042768">
    <property type="entry name" value="MNX1/Ceh-12"/>
</dbReference>
<feature type="region of interest" description="Disordered" evidence="3">
    <location>
        <begin position="24"/>
        <end position="62"/>
    </location>
</feature>
<evidence type="ECO:0000256" key="2">
    <source>
        <dbReference type="RuleBase" id="RU000682"/>
    </source>
</evidence>
<protein>
    <recommendedName>
        <fullName evidence="4">Homeobox domain-containing protein</fullName>
    </recommendedName>
</protein>
<keyword evidence="1 2" id="KW-0371">Homeobox</keyword>
<name>A0A3P9KLJ5_ORYLA</name>
<keyword evidence="1 2" id="KW-0539">Nucleus</keyword>
<dbReference type="CDD" id="cd00086">
    <property type="entry name" value="homeodomain"/>
    <property type="match status" value="1"/>
</dbReference>
<dbReference type="PANTHER" id="PTHR24335">
    <property type="entry name" value="MOTOR NEURON AND PANCREAS HOMEOBOX PROTEIN"/>
    <property type="match status" value="1"/>
</dbReference>
<dbReference type="InterPro" id="IPR001356">
    <property type="entry name" value="HD"/>
</dbReference>
<proteinExistence type="predicted"/>
<reference evidence="5" key="3">
    <citation type="submission" date="2025-08" db="UniProtKB">
        <authorList>
            <consortium name="Ensembl"/>
        </authorList>
    </citation>
    <scope>IDENTIFICATION</scope>
    <source>
        <strain evidence="5">HNI</strain>
    </source>
</reference>
<reference key="1">
    <citation type="journal article" date="2007" name="Nature">
        <title>The medaka draft genome and insights into vertebrate genome evolution.</title>
        <authorList>
            <person name="Kasahara M."/>
            <person name="Naruse K."/>
            <person name="Sasaki S."/>
            <person name="Nakatani Y."/>
            <person name="Qu W."/>
            <person name="Ahsan B."/>
            <person name="Yamada T."/>
            <person name="Nagayasu Y."/>
            <person name="Doi K."/>
            <person name="Kasai Y."/>
            <person name="Jindo T."/>
            <person name="Kobayashi D."/>
            <person name="Shimada A."/>
            <person name="Toyoda A."/>
            <person name="Kuroki Y."/>
            <person name="Fujiyama A."/>
            <person name="Sasaki T."/>
            <person name="Shimizu A."/>
            <person name="Asakawa S."/>
            <person name="Shimizu N."/>
            <person name="Hashimoto S."/>
            <person name="Yang J."/>
            <person name="Lee Y."/>
            <person name="Matsushima K."/>
            <person name="Sugano S."/>
            <person name="Sakaizumi M."/>
            <person name="Narita T."/>
            <person name="Ohishi K."/>
            <person name="Haga S."/>
            <person name="Ohta F."/>
            <person name="Nomoto H."/>
            <person name="Nogata K."/>
            <person name="Morishita T."/>
            <person name="Endo T."/>
            <person name="Shin-I T."/>
            <person name="Takeda H."/>
            <person name="Morishita S."/>
            <person name="Kohara Y."/>
        </authorList>
    </citation>
    <scope>NUCLEOTIDE SEQUENCE [LARGE SCALE GENOMIC DNA]</scope>
    <source>
        <strain>Hd-rR</strain>
    </source>
</reference>
<evidence type="ECO:0000313" key="5">
    <source>
        <dbReference type="Ensembl" id="ENSORLP00020009287.1"/>
    </source>
</evidence>
<dbReference type="PROSITE" id="PS50071">
    <property type="entry name" value="HOMEOBOX_2"/>
    <property type="match status" value="1"/>
</dbReference>
<dbReference type="GO" id="GO:0021520">
    <property type="term" value="P:spinal cord motor neuron cell fate specification"/>
    <property type="evidence" value="ECO:0007669"/>
    <property type="project" value="InterPro"/>
</dbReference>
<reference evidence="5" key="4">
    <citation type="submission" date="2025-09" db="UniProtKB">
        <authorList>
            <consortium name="Ensembl"/>
        </authorList>
    </citation>
    <scope>IDENTIFICATION</scope>
    <source>
        <strain evidence="5">HNI</strain>
    </source>
</reference>
<evidence type="ECO:0000313" key="6">
    <source>
        <dbReference type="Proteomes" id="UP000265180"/>
    </source>
</evidence>
<accession>A0A3P9KLJ5</accession>
<dbReference type="Gene3D" id="1.10.10.60">
    <property type="entry name" value="Homeodomain-like"/>
    <property type="match status" value="1"/>
</dbReference>
<evidence type="ECO:0000259" key="4">
    <source>
        <dbReference type="PROSITE" id="PS50071"/>
    </source>
</evidence>
<reference evidence="5 6" key="2">
    <citation type="submission" date="2017-04" db="EMBL/GenBank/DDBJ databases">
        <title>CpG methylation of centromeres and impact of large insertions on vertebrate speciation.</title>
        <authorList>
            <person name="Ichikawa K."/>
            <person name="Yoshimura J."/>
            <person name="Morishita S."/>
        </authorList>
    </citation>
    <scope>NUCLEOTIDE SEQUENCE</scope>
    <source>
        <strain evidence="5 6">HNI</strain>
    </source>
</reference>
<dbReference type="SMART" id="SM00389">
    <property type="entry name" value="HOX"/>
    <property type="match status" value="1"/>
</dbReference>
<dbReference type="GO" id="GO:0003677">
    <property type="term" value="F:DNA binding"/>
    <property type="evidence" value="ECO:0007669"/>
    <property type="project" value="UniProtKB-UniRule"/>
</dbReference>
<dbReference type="Proteomes" id="UP000265180">
    <property type="component" value="Chromosome 21"/>
</dbReference>
<dbReference type="PANTHER" id="PTHR24335:SF4">
    <property type="entry name" value="EXTRA-EXTRA"/>
    <property type="match status" value="1"/>
</dbReference>
<comment type="subcellular location">
    <subcellularLocation>
        <location evidence="1 2">Nucleus</location>
    </subcellularLocation>
</comment>
<dbReference type="AlphaFoldDB" id="A0A3P9KLJ5"/>
<sequence length="205" mass="21979">MEKSKNFCIDALLARDSRHQTVSGGALLGAFPSGGPSTAPVQSHRREPSPPPPNSTCSSSATPRLLSKPSLLSLSGFAALQQAGLIGVHALYPLGPPAFLPSAWAQLAQQHPGQMKGIPVSKMSHLEPWVGGGTGTTGLGEYGAPSQAALLGKCRRPRTAFTSQQLLELENQFKVNKYLSRPKRFEVATSLMLTETQVRKKQQRR</sequence>
<dbReference type="GO" id="GO:0005634">
    <property type="term" value="C:nucleus"/>
    <property type="evidence" value="ECO:0007669"/>
    <property type="project" value="UniProtKB-SubCell"/>
</dbReference>
<dbReference type="SUPFAM" id="SSF46689">
    <property type="entry name" value="Homeodomain-like"/>
    <property type="match status" value="1"/>
</dbReference>
<dbReference type="Pfam" id="PF00046">
    <property type="entry name" value="Homeodomain"/>
    <property type="match status" value="1"/>
</dbReference>